<feature type="transmembrane region" description="Helical" evidence="2">
    <location>
        <begin position="108"/>
        <end position="126"/>
    </location>
</feature>
<keyword evidence="4" id="KW-1185">Reference proteome</keyword>
<feature type="compositionally biased region" description="Pro residues" evidence="1">
    <location>
        <begin position="1"/>
        <end position="11"/>
    </location>
</feature>
<dbReference type="STRING" id="1798228.SAMN05216574_10561"/>
<keyword evidence="2" id="KW-0472">Membrane</keyword>
<keyword evidence="2" id="KW-1133">Transmembrane helix</keyword>
<evidence type="ECO:0000256" key="2">
    <source>
        <dbReference type="SAM" id="Phobius"/>
    </source>
</evidence>
<accession>A0A1I2CG17</accession>
<dbReference type="OrthoDB" id="5197161at2"/>
<dbReference type="AlphaFoldDB" id="A0A1I2CG17"/>
<sequence>MTEPSGVPPQPSRRGLDRLFGAAAEPSAPRPPRPVVEAPQALRWAALVVGVQAAAVGIGAVAWLWLTLTSSPDSVPRALAEVVLLALVAVGLGAAARGLSRVAGWARGPVIAAQIFFGLSGFVAAFEAERPLIGVPVLLLVATELYLLATPEARLAYLER</sequence>
<proteinExistence type="predicted"/>
<reference evidence="4" key="1">
    <citation type="submission" date="2016-10" db="EMBL/GenBank/DDBJ databases">
        <authorList>
            <person name="Varghese N."/>
            <person name="Submissions S."/>
        </authorList>
    </citation>
    <scope>NUCLEOTIDE SEQUENCE [LARGE SCALE GENOMIC DNA]</scope>
    <source>
        <strain evidence="4">DSM 46838</strain>
    </source>
</reference>
<feature type="region of interest" description="Disordered" evidence="1">
    <location>
        <begin position="1"/>
        <end position="34"/>
    </location>
</feature>
<dbReference type="RefSeq" id="WP_092196255.1">
    <property type="nucleotide sequence ID" value="NZ_FOND01000005.1"/>
</dbReference>
<evidence type="ECO:0000313" key="4">
    <source>
        <dbReference type="Proteomes" id="UP000198589"/>
    </source>
</evidence>
<feature type="transmembrane region" description="Helical" evidence="2">
    <location>
        <begin position="44"/>
        <end position="66"/>
    </location>
</feature>
<evidence type="ECO:0000256" key="1">
    <source>
        <dbReference type="SAM" id="MobiDB-lite"/>
    </source>
</evidence>
<feature type="transmembrane region" description="Helical" evidence="2">
    <location>
        <begin position="78"/>
        <end position="96"/>
    </location>
</feature>
<keyword evidence="2" id="KW-0812">Transmembrane</keyword>
<dbReference type="EMBL" id="FOND01000005">
    <property type="protein sequence ID" value="SFE67092.1"/>
    <property type="molecule type" value="Genomic_DNA"/>
</dbReference>
<protein>
    <submittedName>
        <fullName evidence="3">Uncharacterized protein</fullName>
    </submittedName>
</protein>
<name>A0A1I2CG17_9ACTN</name>
<gene>
    <name evidence="3" type="ORF">SAMN05216574_10561</name>
</gene>
<dbReference type="Proteomes" id="UP000198589">
    <property type="component" value="Unassembled WGS sequence"/>
</dbReference>
<feature type="transmembrane region" description="Helical" evidence="2">
    <location>
        <begin position="132"/>
        <end position="150"/>
    </location>
</feature>
<evidence type="ECO:0000313" key="3">
    <source>
        <dbReference type="EMBL" id="SFE67092.1"/>
    </source>
</evidence>
<organism evidence="3 4">
    <name type="scientific">Blastococcus tunisiensis</name>
    <dbReference type="NCBI Taxonomy" id="1798228"/>
    <lineage>
        <taxon>Bacteria</taxon>
        <taxon>Bacillati</taxon>
        <taxon>Actinomycetota</taxon>
        <taxon>Actinomycetes</taxon>
        <taxon>Geodermatophilales</taxon>
        <taxon>Geodermatophilaceae</taxon>
        <taxon>Blastococcus</taxon>
    </lineage>
</organism>